<dbReference type="AlphaFoldDB" id="A0A0F9XML5"/>
<organism evidence="4">
    <name type="scientific">marine sediment metagenome</name>
    <dbReference type="NCBI Taxonomy" id="412755"/>
    <lineage>
        <taxon>unclassified sequences</taxon>
        <taxon>metagenomes</taxon>
        <taxon>ecological metagenomes</taxon>
    </lineage>
</organism>
<feature type="domain" description="NAD-dependent epimerase/dehydratase" evidence="3">
    <location>
        <begin position="9"/>
        <end position="173"/>
    </location>
</feature>
<proteinExistence type="inferred from homology"/>
<protein>
    <recommendedName>
        <fullName evidence="3">NAD-dependent epimerase/dehydratase domain-containing protein</fullName>
    </recommendedName>
</protein>
<reference evidence="4" key="1">
    <citation type="journal article" date="2015" name="Nature">
        <title>Complex archaea that bridge the gap between prokaryotes and eukaryotes.</title>
        <authorList>
            <person name="Spang A."/>
            <person name="Saw J.H."/>
            <person name="Jorgensen S.L."/>
            <person name="Zaremba-Niedzwiedzka K."/>
            <person name="Martijn J."/>
            <person name="Lind A.E."/>
            <person name="van Eijk R."/>
            <person name="Schleper C."/>
            <person name="Guy L."/>
            <person name="Ettema T.J."/>
        </authorList>
    </citation>
    <scope>NUCLEOTIDE SEQUENCE</scope>
</reference>
<dbReference type="EMBL" id="LAZR01000039">
    <property type="protein sequence ID" value="KKO00642.1"/>
    <property type="molecule type" value="Genomic_DNA"/>
</dbReference>
<dbReference type="Pfam" id="PF01370">
    <property type="entry name" value="Epimerase"/>
    <property type="match status" value="1"/>
</dbReference>
<evidence type="ECO:0000256" key="2">
    <source>
        <dbReference type="ARBA" id="ARBA00023445"/>
    </source>
</evidence>
<evidence type="ECO:0000256" key="1">
    <source>
        <dbReference type="ARBA" id="ARBA00023002"/>
    </source>
</evidence>
<evidence type="ECO:0000259" key="3">
    <source>
        <dbReference type="Pfam" id="PF01370"/>
    </source>
</evidence>
<gene>
    <name evidence="4" type="ORF">LCGC14_0124160</name>
</gene>
<accession>A0A0F9XML5</accession>
<dbReference type="PANTHER" id="PTHR10366">
    <property type="entry name" value="NAD DEPENDENT EPIMERASE/DEHYDRATASE"/>
    <property type="match status" value="1"/>
</dbReference>
<dbReference type="InterPro" id="IPR001509">
    <property type="entry name" value="Epimerase_deHydtase"/>
</dbReference>
<dbReference type="SUPFAM" id="SSF51735">
    <property type="entry name" value="NAD(P)-binding Rossmann-fold domains"/>
    <property type="match status" value="1"/>
</dbReference>
<dbReference type="InterPro" id="IPR050425">
    <property type="entry name" value="NAD(P)_dehydrat-like"/>
</dbReference>
<name>A0A0F9XML5_9ZZZZ</name>
<dbReference type="InterPro" id="IPR036291">
    <property type="entry name" value="NAD(P)-bd_dom_sf"/>
</dbReference>
<sequence length="303" mass="32878">MSNSNATTVLVTGAAGHLGSHLVPMLAGEGFDVRGLDMAPPAAPLLDECAFTQADLSDRDALREALRGVDLVVHTASLHPWKTYTDDQYIDANVKGTWSLYALAAELGIGRIALTSSIAAIGYGQISMDDWPIREDSLFPLSDIYSYTKYTQETIARLRAGAGEVRTFALRPPAFMPRNELDTCLSMIGSFCVVDDIANAHVAAVRVLCGRQEPGGPVEDFEAFNTVNRLPYTAEMCREAGGDPNRLAQQCWPDAYDWLVANGYSGEWIGPAYDISKAKRILGWEPAFNFEQAHAALAGRSDA</sequence>
<comment type="similarity">
    <text evidence="2">Belongs to the NAD(P)-dependent epimerase/dehydratase family. Dihydroflavonol-4-reductase subfamily.</text>
</comment>
<dbReference type="Gene3D" id="3.40.50.720">
    <property type="entry name" value="NAD(P)-binding Rossmann-like Domain"/>
    <property type="match status" value="1"/>
</dbReference>
<dbReference type="GO" id="GO:0016616">
    <property type="term" value="F:oxidoreductase activity, acting on the CH-OH group of donors, NAD or NADP as acceptor"/>
    <property type="evidence" value="ECO:0007669"/>
    <property type="project" value="TreeGrafter"/>
</dbReference>
<keyword evidence="1" id="KW-0560">Oxidoreductase</keyword>
<evidence type="ECO:0000313" key="4">
    <source>
        <dbReference type="EMBL" id="KKO00642.1"/>
    </source>
</evidence>
<comment type="caution">
    <text evidence="4">The sequence shown here is derived from an EMBL/GenBank/DDBJ whole genome shotgun (WGS) entry which is preliminary data.</text>
</comment>
<dbReference type="PANTHER" id="PTHR10366:SF564">
    <property type="entry name" value="STEROL-4-ALPHA-CARBOXYLATE 3-DEHYDROGENASE, DECARBOXYLATING"/>
    <property type="match status" value="1"/>
</dbReference>